<protein>
    <submittedName>
        <fullName evidence="2">Acetyltransferase (GNAT) family protein</fullName>
    </submittedName>
</protein>
<dbReference type="InterPro" id="IPR000182">
    <property type="entry name" value="GNAT_dom"/>
</dbReference>
<dbReference type="OrthoDB" id="125295at2157"/>
<dbReference type="RefSeq" id="WP_092906018.1">
    <property type="nucleotide sequence ID" value="NZ_FOZS01000003.1"/>
</dbReference>
<feature type="domain" description="N-acetyltransferase" evidence="1">
    <location>
        <begin position="3"/>
        <end position="162"/>
    </location>
</feature>
<name>A0A1I6TN89_9EURY</name>
<evidence type="ECO:0000313" key="3">
    <source>
        <dbReference type="Proteomes" id="UP000199199"/>
    </source>
</evidence>
<evidence type="ECO:0000259" key="1">
    <source>
        <dbReference type="PROSITE" id="PS51186"/>
    </source>
</evidence>
<gene>
    <name evidence="2" type="ORF">SAMN04488556_3256</name>
</gene>
<evidence type="ECO:0000313" key="2">
    <source>
        <dbReference type="EMBL" id="SFS90683.1"/>
    </source>
</evidence>
<dbReference type="AlphaFoldDB" id="A0A1I6TN89"/>
<sequence>MSYEIRHASVDDGEELLELWHGFTEHLSKYDERYQHKESANDRWLQYFESQLLDSKYGTVIVAEHEETGELVGVLEARIMGNHPIFRLQNHGYINGHFVAEDHRGNGIGSALLSEVHEWFADSSKDVDFYRVDTIDGDADSQEFYESEAFDPVEHVYEKSIDQDH</sequence>
<dbReference type="Pfam" id="PF00583">
    <property type="entry name" value="Acetyltransf_1"/>
    <property type="match status" value="1"/>
</dbReference>
<dbReference type="GO" id="GO:0016747">
    <property type="term" value="F:acyltransferase activity, transferring groups other than amino-acyl groups"/>
    <property type="evidence" value="ECO:0007669"/>
    <property type="project" value="InterPro"/>
</dbReference>
<dbReference type="SUPFAM" id="SSF55729">
    <property type="entry name" value="Acyl-CoA N-acyltransferases (Nat)"/>
    <property type="match status" value="1"/>
</dbReference>
<dbReference type="Proteomes" id="UP000199199">
    <property type="component" value="Unassembled WGS sequence"/>
</dbReference>
<keyword evidence="2" id="KW-0808">Transferase</keyword>
<keyword evidence="3" id="KW-1185">Reference proteome</keyword>
<organism evidence="2 3">
    <name type="scientific">Halostagnicola kamekurae</name>
    <dbReference type="NCBI Taxonomy" id="619731"/>
    <lineage>
        <taxon>Archaea</taxon>
        <taxon>Methanobacteriati</taxon>
        <taxon>Methanobacteriota</taxon>
        <taxon>Stenosarchaea group</taxon>
        <taxon>Halobacteria</taxon>
        <taxon>Halobacteriales</taxon>
        <taxon>Natrialbaceae</taxon>
        <taxon>Halostagnicola</taxon>
    </lineage>
</organism>
<dbReference type="PROSITE" id="PS51186">
    <property type="entry name" value="GNAT"/>
    <property type="match status" value="1"/>
</dbReference>
<dbReference type="InterPro" id="IPR016181">
    <property type="entry name" value="Acyl_CoA_acyltransferase"/>
</dbReference>
<reference evidence="3" key="1">
    <citation type="submission" date="2016-10" db="EMBL/GenBank/DDBJ databases">
        <authorList>
            <person name="Varghese N."/>
            <person name="Submissions S."/>
        </authorList>
    </citation>
    <scope>NUCLEOTIDE SEQUENCE [LARGE SCALE GENOMIC DNA]</scope>
    <source>
        <strain evidence="3">DSM 22427</strain>
    </source>
</reference>
<proteinExistence type="predicted"/>
<dbReference type="CDD" id="cd04301">
    <property type="entry name" value="NAT_SF"/>
    <property type="match status" value="1"/>
</dbReference>
<accession>A0A1I6TN89</accession>
<dbReference type="Gene3D" id="3.40.630.30">
    <property type="match status" value="1"/>
</dbReference>
<dbReference type="EMBL" id="FOZS01000003">
    <property type="protein sequence ID" value="SFS90683.1"/>
    <property type="molecule type" value="Genomic_DNA"/>
</dbReference>